<keyword evidence="4" id="KW-1185">Reference proteome</keyword>
<evidence type="ECO:0000256" key="1">
    <source>
        <dbReference type="SAM" id="MobiDB-lite"/>
    </source>
</evidence>
<keyword evidence="2" id="KW-0732">Signal</keyword>
<dbReference type="AlphaFoldDB" id="A0A975U3B1"/>
<dbReference type="Proteomes" id="UP000694001">
    <property type="component" value="Chromosome"/>
</dbReference>
<evidence type="ECO:0000313" key="3">
    <source>
        <dbReference type="EMBL" id="QXM25651.1"/>
    </source>
</evidence>
<accession>A0A975U3B1</accession>
<evidence type="ECO:0000256" key="2">
    <source>
        <dbReference type="SAM" id="SignalP"/>
    </source>
</evidence>
<dbReference type="RefSeq" id="WP_218286707.1">
    <property type="nucleotide sequence ID" value="NZ_CP076448.1"/>
</dbReference>
<feature type="chain" id="PRO_5037823328" description="PEP-CTERM protein-sorting domain-containing protein" evidence="2">
    <location>
        <begin position="29"/>
        <end position="265"/>
    </location>
</feature>
<gene>
    <name evidence="3" type="ORF">KO353_05435</name>
</gene>
<evidence type="ECO:0000313" key="4">
    <source>
        <dbReference type="Proteomes" id="UP000694001"/>
    </source>
</evidence>
<evidence type="ECO:0008006" key="5">
    <source>
        <dbReference type="Google" id="ProtNLM"/>
    </source>
</evidence>
<reference evidence="3" key="1">
    <citation type="submission" date="2021-06" db="EMBL/GenBank/DDBJ databases">
        <title>Elioraea tepida, sp. nov., a moderately thermophilic aerobic anoxygenic phototrophic bacterium isolated from an alkaline siliceous hot spring mat community in Yellowstone National Park, WY, USA.</title>
        <authorList>
            <person name="Saini M.K."/>
            <person name="Yoshida S."/>
            <person name="Sebastian A."/>
            <person name="Hirose S."/>
            <person name="Hara E."/>
            <person name="Tamaki H."/>
            <person name="Soulier N.T."/>
            <person name="Albert I."/>
            <person name="Hanada S."/>
            <person name="Bryant D.A."/>
            <person name="Tank M."/>
        </authorList>
    </citation>
    <scope>NUCLEOTIDE SEQUENCE</scope>
    <source>
        <strain evidence="3">MS-P2</strain>
    </source>
</reference>
<dbReference type="KEGG" id="elio:KO353_05435"/>
<sequence>MMVNVRPRLAGLCLLAAGAVLAASPAAAAPVLLPGGATATTFFLEYKLELEAKSDTRTEAEAKVKWERKEPSPSFKREAKRKNENAAGSALAGPIDFLFRATPASGGVTFGFDPIPALGFAASSIFVPDAELRTLTLMQIEFKIEGRSETTPATGTFSGLLFNDALFAGPVTLTTPPGQDEAKLKQFYALPGGDAFSVPFTIAGSLGGDANAKEIEVKIKFGTGTFDAPPREPPVVGVPEPAGLAVLASGLLGLAGAARRRSCTG</sequence>
<organism evidence="3 4">
    <name type="scientific">Elioraea tepida</name>
    <dbReference type="NCBI Taxonomy" id="2843330"/>
    <lineage>
        <taxon>Bacteria</taxon>
        <taxon>Pseudomonadati</taxon>
        <taxon>Pseudomonadota</taxon>
        <taxon>Alphaproteobacteria</taxon>
        <taxon>Acetobacterales</taxon>
        <taxon>Elioraeaceae</taxon>
        <taxon>Elioraea</taxon>
    </lineage>
</organism>
<protein>
    <recommendedName>
        <fullName evidence="5">PEP-CTERM protein-sorting domain-containing protein</fullName>
    </recommendedName>
</protein>
<feature type="region of interest" description="Disordered" evidence="1">
    <location>
        <begin position="59"/>
        <end position="87"/>
    </location>
</feature>
<name>A0A975U3B1_9PROT</name>
<dbReference type="EMBL" id="CP076448">
    <property type="protein sequence ID" value="QXM25651.1"/>
    <property type="molecule type" value="Genomic_DNA"/>
</dbReference>
<feature type="signal peptide" evidence="2">
    <location>
        <begin position="1"/>
        <end position="28"/>
    </location>
</feature>
<feature type="compositionally biased region" description="Basic and acidic residues" evidence="1">
    <location>
        <begin position="59"/>
        <end position="84"/>
    </location>
</feature>
<proteinExistence type="predicted"/>